<dbReference type="SUPFAM" id="SSF90123">
    <property type="entry name" value="ABC transporter transmembrane region"/>
    <property type="match status" value="1"/>
</dbReference>
<dbReference type="Gene3D" id="3.40.50.300">
    <property type="entry name" value="P-loop containing nucleotide triphosphate hydrolases"/>
    <property type="match status" value="1"/>
</dbReference>
<dbReference type="InterPro" id="IPR003593">
    <property type="entry name" value="AAA+_ATPase"/>
</dbReference>
<dbReference type="GO" id="GO:0005524">
    <property type="term" value="F:ATP binding"/>
    <property type="evidence" value="ECO:0007669"/>
    <property type="project" value="UniProtKB-KW"/>
</dbReference>
<protein>
    <submittedName>
        <fullName evidence="12">ATP-binding cassette, subfamily B</fullName>
    </submittedName>
</protein>
<feature type="transmembrane region" description="Helical" evidence="9">
    <location>
        <begin position="172"/>
        <end position="199"/>
    </location>
</feature>
<keyword evidence="6 12" id="KW-0067">ATP-binding</keyword>
<dbReference type="RefSeq" id="WP_072319031.1">
    <property type="nucleotide sequence ID" value="NZ_FPJE01000030.1"/>
</dbReference>
<dbReference type="PROSITE" id="PS50929">
    <property type="entry name" value="ABC_TM1F"/>
    <property type="match status" value="1"/>
</dbReference>
<dbReference type="PANTHER" id="PTHR43394">
    <property type="entry name" value="ATP-DEPENDENT PERMEASE MDL1, MITOCHONDRIAL"/>
    <property type="match status" value="1"/>
</dbReference>
<dbReference type="AlphaFoldDB" id="A0A1K1RMJ8"/>
<dbReference type="PROSITE" id="PS50893">
    <property type="entry name" value="ABC_TRANSPORTER_2"/>
    <property type="match status" value="1"/>
</dbReference>
<reference evidence="12 13" key="1">
    <citation type="submission" date="2016-11" db="EMBL/GenBank/DDBJ databases">
        <authorList>
            <person name="Jaros S."/>
            <person name="Januszkiewicz K."/>
            <person name="Wedrychowicz H."/>
        </authorList>
    </citation>
    <scope>NUCLEOTIDE SEQUENCE [LARGE SCALE GENOMIC DNA]</scope>
    <source>
        <strain evidence="12 13">CGMCC 1.12145</strain>
    </source>
</reference>
<evidence type="ECO:0000256" key="4">
    <source>
        <dbReference type="ARBA" id="ARBA00022692"/>
    </source>
</evidence>
<evidence type="ECO:0000256" key="1">
    <source>
        <dbReference type="ARBA" id="ARBA00004651"/>
    </source>
</evidence>
<dbReference type="OrthoDB" id="9780296at2"/>
<dbReference type="STRING" id="1150368.SAMN02927921_03793"/>
<dbReference type="GO" id="GO:0005886">
    <property type="term" value="C:plasma membrane"/>
    <property type="evidence" value="ECO:0007669"/>
    <property type="project" value="UniProtKB-SubCell"/>
</dbReference>
<evidence type="ECO:0000313" key="12">
    <source>
        <dbReference type="EMBL" id="SFW73507.1"/>
    </source>
</evidence>
<evidence type="ECO:0000256" key="2">
    <source>
        <dbReference type="ARBA" id="ARBA00022448"/>
    </source>
</evidence>
<evidence type="ECO:0000256" key="5">
    <source>
        <dbReference type="ARBA" id="ARBA00022741"/>
    </source>
</evidence>
<keyword evidence="7 9" id="KW-1133">Transmembrane helix</keyword>
<dbReference type="Proteomes" id="UP000182248">
    <property type="component" value="Unassembled WGS sequence"/>
</dbReference>
<dbReference type="InterPro" id="IPR003439">
    <property type="entry name" value="ABC_transporter-like_ATP-bd"/>
</dbReference>
<dbReference type="GO" id="GO:0015421">
    <property type="term" value="F:ABC-type oligopeptide transporter activity"/>
    <property type="evidence" value="ECO:0007669"/>
    <property type="project" value="TreeGrafter"/>
</dbReference>
<dbReference type="EMBL" id="FPJE01000030">
    <property type="protein sequence ID" value="SFW73507.1"/>
    <property type="molecule type" value="Genomic_DNA"/>
</dbReference>
<keyword evidence="8 9" id="KW-0472">Membrane</keyword>
<keyword evidence="2" id="KW-0813">Transport</keyword>
<dbReference type="InterPro" id="IPR011527">
    <property type="entry name" value="ABC1_TM_dom"/>
</dbReference>
<dbReference type="SMART" id="SM00382">
    <property type="entry name" value="AAA"/>
    <property type="match status" value="1"/>
</dbReference>
<evidence type="ECO:0000259" key="11">
    <source>
        <dbReference type="PROSITE" id="PS50929"/>
    </source>
</evidence>
<comment type="subcellular location">
    <subcellularLocation>
        <location evidence="1">Cell membrane</location>
        <topology evidence="1">Multi-pass membrane protein</topology>
    </subcellularLocation>
</comment>
<keyword evidence="13" id="KW-1185">Reference proteome</keyword>
<dbReference type="Pfam" id="PF00005">
    <property type="entry name" value="ABC_tran"/>
    <property type="match status" value="1"/>
</dbReference>
<evidence type="ECO:0000256" key="8">
    <source>
        <dbReference type="ARBA" id="ARBA00023136"/>
    </source>
</evidence>
<dbReference type="GO" id="GO:0016887">
    <property type="term" value="F:ATP hydrolysis activity"/>
    <property type="evidence" value="ECO:0007669"/>
    <property type="project" value="InterPro"/>
</dbReference>
<evidence type="ECO:0000256" key="7">
    <source>
        <dbReference type="ARBA" id="ARBA00022989"/>
    </source>
</evidence>
<feature type="domain" description="ABC transmembrane type-1" evidence="11">
    <location>
        <begin position="235"/>
        <end position="331"/>
    </location>
</feature>
<dbReference type="PROSITE" id="PS00211">
    <property type="entry name" value="ABC_TRANSPORTER_1"/>
    <property type="match status" value="1"/>
</dbReference>
<organism evidence="12 13">
    <name type="scientific">Sinomicrobium oceani</name>
    <dbReference type="NCBI Taxonomy" id="1150368"/>
    <lineage>
        <taxon>Bacteria</taxon>
        <taxon>Pseudomonadati</taxon>
        <taxon>Bacteroidota</taxon>
        <taxon>Flavobacteriia</taxon>
        <taxon>Flavobacteriales</taxon>
        <taxon>Flavobacteriaceae</taxon>
        <taxon>Sinomicrobium</taxon>
    </lineage>
</organism>
<evidence type="ECO:0000259" key="10">
    <source>
        <dbReference type="PROSITE" id="PS50893"/>
    </source>
</evidence>
<evidence type="ECO:0000256" key="9">
    <source>
        <dbReference type="SAM" id="Phobius"/>
    </source>
</evidence>
<dbReference type="InterPro" id="IPR036640">
    <property type="entry name" value="ABC1_TM_sf"/>
</dbReference>
<feature type="domain" description="ABC transporter" evidence="10">
    <location>
        <begin position="366"/>
        <end position="606"/>
    </location>
</feature>
<proteinExistence type="predicted"/>
<dbReference type="InterPro" id="IPR039421">
    <property type="entry name" value="Type_1_exporter"/>
</dbReference>
<dbReference type="InterPro" id="IPR027417">
    <property type="entry name" value="P-loop_NTPase"/>
</dbReference>
<sequence>MPRKKTVAGSETSKIGWKERLGSLQYLPRFFGKIREVSPGLFYVNIVTRIINSAIPVLLLWVGKLILDEVVLQIDEADKDFSRLWMLVATELALAVTSDLVSRATNLTDTLIGDLYSNKSSVEIINKTAEIELSQLEDAEFYDKLERARRQTVGRVSLMSNIMAQFQDSITVISLVTALTVFEPWLIVLLVLAVIPAFLNEIKFSQKSYSLARGWTMERRELDDLRYVGASDITAKEVKLFGLTGYIAERFKRLSDAYYKVTRKLAIRRNVWGGTFNILGVLSYYGAFVLIIFRVVGGVLTVGDLTFLSGSFSRLRGQLQAIFFRFSQITESALYLKDYFDFLDLETPVEDPDKKHPIPDIIYGGLEFEDVWFRYPGREDYVLKGVSFRVPAGKKLAFVGENGAGKTTLIKLALRFYEPVKGRILLDGTDIREFPKEAYQGLFGVIFQDFVKYNFSAGENIAVGNIAEIQNREKIFNAAVQSLADQVIAGLPQRYDQKLGRRFTDGLDLSGGQWQKIALARAYMKDAKIAILDEPTAALDARAEYEAFQRFIGLTEGKTAIIISHRFSTVRLADTIVVLQYGKVLESGTHEALMQHKGLYAELFELQAVGYH</sequence>
<name>A0A1K1RMJ8_9FLAO</name>
<keyword evidence="4 9" id="KW-0812">Transmembrane</keyword>
<evidence type="ECO:0000256" key="6">
    <source>
        <dbReference type="ARBA" id="ARBA00022840"/>
    </source>
</evidence>
<keyword evidence="5" id="KW-0547">Nucleotide-binding</keyword>
<dbReference type="PANTHER" id="PTHR43394:SF1">
    <property type="entry name" value="ATP-BINDING CASSETTE SUB-FAMILY B MEMBER 10, MITOCHONDRIAL"/>
    <property type="match status" value="1"/>
</dbReference>
<evidence type="ECO:0000313" key="13">
    <source>
        <dbReference type="Proteomes" id="UP000182248"/>
    </source>
</evidence>
<dbReference type="FunFam" id="3.40.50.300:FF:000221">
    <property type="entry name" value="Multidrug ABC transporter ATP-binding protein"/>
    <property type="match status" value="1"/>
</dbReference>
<evidence type="ECO:0000256" key="3">
    <source>
        <dbReference type="ARBA" id="ARBA00022475"/>
    </source>
</evidence>
<keyword evidence="3" id="KW-1003">Cell membrane</keyword>
<dbReference type="InterPro" id="IPR017871">
    <property type="entry name" value="ABC_transporter-like_CS"/>
</dbReference>
<gene>
    <name evidence="12" type="ORF">SAMN02927921_03793</name>
</gene>
<accession>A0A1K1RMJ8</accession>
<dbReference type="Gene3D" id="1.20.1560.10">
    <property type="entry name" value="ABC transporter type 1, transmembrane domain"/>
    <property type="match status" value="1"/>
</dbReference>
<feature type="transmembrane region" description="Helical" evidence="9">
    <location>
        <begin position="41"/>
        <end position="62"/>
    </location>
</feature>
<dbReference type="SUPFAM" id="SSF52540">
    <property type="entry name" value="P-loop containing nucleoside triphosphate hydrolases"/>
    <property type="match status" value="1"/>
</dbReference>